<evidence type="ECO:0000256" key="2">
    <source>
        <dbReference type="ARBA" id="ARBA00022679"/>
    </source>
</evidence>
<dbReference type="EMBL" id="CP049865">
    <property type="protein sequence ID" value="QIK71907.1"/>
    <property type="molecule type" value="Genomic_DNA"/>
</dbReference>
<evidence type="ECO:0000313" key="5">
    <source>
        <dbReference type="Proteomes" id="UP000501058"/>
    </source>
</evidence>
<feature type="domain" description="Glycosyltransferase subfamily 4-like N-terminal" evidence="3">
    <location>
        <begin position="15"/>
        <end position="209"/>
    </location>
</feature>
<keyword evidence="5" id="KW-1185">Reference proteome</keyword>
<dbReference type="GO" id="GO:1901137">
    <property type="term" value="P:carbohydrate derivative biosynthetic process"/>
    <property type="evidence" value="ECO:0007669"/>
    <property type="project" value="UniProtKB-ARBA"/>
</dbReference>
<protein>
    <submittedName>
        <fullName evidence="4">Glycosyltransferase family 4 protein</fullName>
    </submittedName>
</protein>
<evidence type="ECO:0000313" key="4">
    <source>
        <dbReference type="EMBL" id="QIK71907.1"/>
    </source>
</evidence>
<dbReference type="Gene3D" id="3.40.50.2000">
    <property type="entry name" value="Glycogen Phosphorylase B"/>
    <property type="match status" value="2"/>
</dbReference>
<evidence type="ECO:0000259" key="3">
    <source>
        <dbReference type="Pfam" id="PF13439"/>
    </source>
</evidence>
<dbReference type="PANTHER" id="PTHR45947:SF3">
    <property type="entry name" value="SULFOQUINOVOSYL TRANSFERASE SQD2"/>
    <property type="match status" value="1"/>
</dbReference>
<dbReference type="RefSeq" id="WP_166232751.1">
    <property type="nucleotide sequence ID" value="NZ_CP049865.1"/>
</dbReference>
<dbReference type="AlphaFoldDB" id="A0A6G7Y5L3"/>
<keyword evidence="1" id="KW-0328">Glycosyltransferase</keyword>
<dbReference type="InterPro" id="IPR050194">
    <property type="entry name" value="Glycosyltransferase_grp1"/>
</dbReference>
<gene>
    <name evidence="4" type="ORF">G7070_06030</name>
</gene>
<organism evidence="4 5">
    <name type="scientific">Propioniciclava coleopterorum</name>
    <dbReference type="NCBI Taxonomy" id="2714937"/>
    <lineage>
        <taxon>Bacteria</taxon>
        <taxon>Bacillati</taxon>
        <taxon>Actinomycetota</taxon>
        <taxon>Actinomycetes</taxon>
        <taxon>Propionibacteriales</taxon>
        <taxon>Propionibacteriaceae</taxon>
        <taxon>Propioniciclava</taxon>
    </lineage>
</organism>
<reference evidence="4 5" key="1">
    <citation type="submission" date="2020-03" db="EMBL/GenBank/DDBJ databases">
        <title>Propioniciclava sp. nov., isolated from Hydrophilus acuminatus.</title>
        <authorList>
            <person name="Hyun D.-W."/>
            <person name="Bae J.-W."/>
        </authorList>
    </citation>
    <scope>NUCLEOTIDE SEQUENCE [LARGE SCALE GENOMIC DNA]</scope>
    <source>
        <strain evidence="4 5">HDW11</strain>
    </source>
</reference>
<keyword evidence="2 4" id="KW-0808">Transferase</keyword>
<dbReference type="Pfam" id="PF13692">
    <property type="entry name" value="Glyco_trans_1_4"/>
    <property type="match status" value="1"/>
</dbReference>
<sequence length="407" mass="42714">MRIALVTDYYLPTLGGVQTVVKAHREALTAAGHEVTVFCPLAEPSPDPGIVGLPIASFFRPDGYPFTWPPQAVEDALRTAFVQRGVEVVHVHSELFAALGAFNAARALRLPVVQTMHGRVDVYTRSVLPLPALTTVLLAGLHHRRLPHATNPLGGTPYTGTALARRMWRLMVSQANHADHVIVPSRHFADKLLAQGVTTPLTVLSNGLEDSVLDAIGAPALRAPRGDLRVMWCGRVSPEKRPEVFVAAVAATPGVSAQMYGDGLALERTRRHAGTVPGGRLALHGAVPQERVLAAMRDADVFVSTSFDFDNQPMVMLEAVASGLPVVFCDPDLAEAVPVGGGVCTPTPDAAGLAATLASLRDDPTRVAAMSAALLGARDAAAQGTHLAGLLAAYDAAIAVRAGVGGR</sequence>
<dbReference type="Proteomes" id="UP000501058">
    <property type="component" value="Chromosome"/>
</dbReference>
<dbReference type="InterPro" id="IPR028098">
    <property type="entry name" value="Glyco_trans_4-like_N"/>
</dbReference>
<dbReference type="SUPFAM" id="SSF53756">
    <property type="entry name" value="UDP-Glycosyltransferase/glycogen phosphorylase"/>
    <property type="match status" value="1"/>
</dbReference>
<evidence type="ECO:0000256" key="1">
    <source>
        <dbReference type="ARBA" id="ARBA00022676"/>
    </source>
</evidence>
<dbReference type="KEGG" id="prv:G7070_06030"/>
<name>A0A6G7Y5L3_9ACTN</name>
<dbReference type="Pfam" id="PF13439">
    <property type="entry name" value="Glyco_transf_4"/>
    <property type="match status" value="1"/>
</dbReference>
<dbReference type="GO" id="GO:0016757">
    <property type="term" value="F:glycosyltransferase activity"/>
    <property type="evidence" value="ECO:0007669"/>
    <property type="project" value="UniProtKB-KW"/>
</dbReference>
<accession>A0A6G7Y5L3</accession>
<proteinExistence type="predicted"/>
<dbReference type="PANTHER" id="PTHR45947">
    <property type="entry name" value="SULFOQUINOVOSYL TRANSFERASE SQD2"/>
    <property type="match status" value="1"/>
</dbReference>